<comment type="caution">
    <text evidence="1">The sequence shown here is derived from an EMBL/GenBank/DDBJ whole genome shotgun (WGS) entry which is preliminary data.</text>
</comment>
<evidence type="ECO:0000313" key="2">
    <source>
        <dbReference type="Proteomes" id="UP001196068"/>
    </source>
</evidence>
<sequence length="207" mass="21973">MMPGPTRRAVLAAMPLLACSRLDPPQFAGAPDCACAEALSVVRRSWHTDVAFEARALPPRLEVVARELPNAAWLSVGFGDRAWFTEDARGPLPMLNALFGGPAALLVTGLPSPPERAFAGDEQVGLAVSTAGREALLRFLDEQIEATRPIAPGPYEGSLFYGTRLRYAATYTCNTWTADALRSAGLPINPNGVLLASQVMAAARALS</sequence>
<keyword evidence="2" id="KW-1185">Reference proteome</keyword>
<dbReference type="AlphaFoldDB" id="A0AAF1KM74"/>
<organism evidence="1 2">
    <name type="scientific">Plastoroseomonas arctica</name>
    <dbReference type="NCBI Taxonomy" id="1509237"/>
    <lineage>
        <taxon>Bacteria</taxon>
        <taxon>Pseudomonadati</taxon>
        <taxon>Pseudomonadota</taxon>
        <taxon>Alphaproteobacteria</taxon>
        <taxon>Acetobacterales</taxon>
        <taxon>Acetobacteraceae</taxon>
        <taxon>Plastoroseomonas</taxon>
    </lineage>
</organism>
<dbReference type="RefSeq" id="WP_211874772.1">
    <property type="nucleotide sequence ID" value="NZ_JAAEDH010000013.1"/>
</dbReference>
<accession>A0AAF1KM74</accession>
<reference evidence="1" key="1">
    <citation type="submission" date="2020-01" db="EMBL/GenBank/DDBJ databases">
        <authorList>
            <person name="Rat A."/>
        </authorList>
    </citation>
    <scope>NUCLEOTIDE SEQUENCE</scope>
    <source>
        <strain evidence="1">LMG 28251</strain>
    </source>
</reference>
<protein>
    <submittedName>
        <fullName evidence="1">DUF2459 domain-containing protein</fullName>
    </submittedName>
</protein>
<dbReference type="Pfam" id="PF09601">
    <property type="entry name" value="DUF2459"/>
    <property type="match status" value="1"/>
</dbReference>
<gene>
    <name evidence="1" type="ORF">GXW79_12685</name>
</gene>
<evidence type="ECO:0000313" key="1">
    <source>
        <dbReference type="EMBL" id="MBR0655931.1"/>
    </source>
</evidence>
<dbReference type="InterPro" id="IPR011727">
    <property type="entry name" value="CHP02117"/>
</dbReference>
<dbReference type="EMBL" id="JAAEDH010000013">
    <property type="protein sequence ID" value="MBR0655931.1"/>
    <property type="molecule type" value="Genomic_DNA"/>
</dbReference>
<proteinExistence type="predicted"/>
<dbReference type="Proteomes" id="UP001196068">
    <property type="component" value="Unassembled WGS sequence"/>
</dbReference>
<reference evidence="1" key="2">
    <citation type="journal article" date="2021" name="Syst. Appl. Microbiol.">
        <title>Roseomonas hellenica sp. nov., isolated from roots of wild-growing Alkanna tinctoria.</title>
        <authorList>
            <person name="Rat A."/>
            <person name="Naranjo H.D."/>
            <person name="Lebbe L."/>
            <person name="Cnockaert M."/>
            <person name="Krigas N."/>
            <person name="Grigoriadou K."/>
            <person name="Maloupa E."/>
            <person name="Willems A."/>
        </authorList>
    </citation>
    <scope>NUCLEOTIDE SEQUENCE</scope>
    <source>
        <strain evidence="1">LMG 28251</strain>
    </source>
</reference>
<name>A0AAF1KM74_9PROT</name>